<gene>
    <name evidence="8" type="ORF">pipiens_001036</name>
</gene>
<feature type="domain" description="Chitin-binding type-2" evidence="7">
    <location>
        <begin position="98"/>
        <end position="155"/>
    </location>
</feature>
<dbReference type="PANTHER" id="PTHR23301">
    <property type="entry name" value="CHITIN BINDING PERITROPHIN-A"/>
    <property type="match status" value="1"/>
</dbReference>
<keyword evidence="2 6" id="KW-0732">Signal</keyword>
<evidence type="ECO:0000256" key="3">
    <source>
        <dbReference type="ARBA" id="ARBA00022737"/>
    </source>
</evidence>
<evidence type="ECO:0000256" key="6">
    <source>
        <dbReference type="SAM" id="SignalP"/>
    </source>
</evidence>
<reference evidence="8 9" key="1">
    <citation type="submission" date="2024-05" db="EMBL/GenBank/DDBJ databases">
        <title>Culex pipiens pipiens assembly and annotation.</title>
        <authorList>
            <person name="Alout H."/>
            <person name="Durand T."/>
        </authorList>
    </citation>
    <scope>NUCLEOTIDE SEQUENCE [LARGE SCALE GENOMIC DNA]</scope>
    <source>
        <strain evidence="8">HA-2024</strain>
        <tissue evidence="8">Whole body</tissue>
    </source>
</reference>
<organism evidence="8 9">
    <name type="scientific">Culex pipiens pipiens</name>
    <name type="common">Northern house mosquito</name>
    <dbReference type="NCBI Taxonomy" id="38569"/>
    <lineage>
        <taxon>Eukaryota</taxon>
        <taxon>Metazoa</taxon>
        <taxon>Ecdysozoa</taxon>
        <taxon>Arthropoda</taxon>
        <taxon>Hexapoda</taxon>
        <taxon>Insecta</taxon>
        <taxon>Pterygota</taxon>
        <taxon>Neoptera</taxon>
        <taxon>Endopterygota</taxon>
        <taxon>Diptera</taxon>
        <taxon>Nematocera</taxon>
        <taxon>Culicoidea</taxon>
        <taxon>Culicidae</taxon>
        <taxon>Culicinae</taxon>
        <taxon>Culicini</taxon>
        <taxon>Culex</taxon>
        <taxon>Culex</taxon>
    </lineage>
</organism>
<dbReference type="GO" id="GO:0008061">
    <property type="term" value="F:chitin binding"/>
    <property type="evidence" value="ECO:0007669"/>
    <property type="project" value="UniProtKB-KW"/>
</dbReference>
<keyword evidence="5" id="KW-0325">Glycoprotein</keyword>
<keyword evidence="4" id="KW-1015">Disulfide bond</keyword>
<evidence type="ECO:0000313" key="8">
    <source>
        <dbReference type="EMBL" id="KAL1399388.1"/>
    </source>
</evidence>
<dbReference type="SMART" id="SM00494">
    <property type="entry name" value="ChtBD2"/>
    <property type="match status" value="3"/>
</dbReference>
<feature type="domain" description="Chitin-binding type-2" evidence="7">
    <location>
        <begin position="18"/>
        <end position="75"/>
    </location>
</feature>
<keyword evidence="1" id="KW-0147">Chitin-binding</keyword>
<dbReference type="Gene3D" id="2.170.140.10">
    <property type="entry name" value="Chitin binding domain"/>
    <property type="match status" value="3"/>
</dbReference>
<evidence type="ECO:0000259" key="7">
    <source>
        <dbReference type="PROSITE" id="PS50940"/>
    </source>
</evidence>
<proteinExistence type="predicted"/>
<dbReference type="InterPro" id="IPR051940">
    <property type="entry name" value="Chitin_bind-dev_reg"/>
</dbReference>
<evidence type="ECO:0000256" key="5">
    <source>
        <dbReference type="ARBA" id="ARBA00023180"/>
    </source>
</evidence>
<evidence type="ECO:0000256" key="1">
    <source>
        <dbReference type="ARBA" id="ARBA00022669"/>
    </source>
</evidence>
<dbReference type="AlphaFoldDB" id="A0ABD1DIL7"/>
<keyword evidence="9" id="KW-1185">Reference proteome</keyword>
<dbReference type="PROSITE" id="PS50940">
    <property type="entry name" value="CHIT_BIND_II"/>
    <property type="match status" value="3"/>
</dbReference>
<dbReference type="InterPro" id="IPR036508">
    <property type="entry name" value="Chitin-bd_dom_sf"/>
</dbReference>
<feature type="chain" id="PRO_5044745954" description="Chitin-binding type-2 domain-containing protein" evidence="6">
    <location>
        <begin position="17"/>
        <end position="249"/>
    </location>
</feature>
<keyword evidence="3" id="KW-0677">Repeat</keyword>
<dbReference type="InterPro" id="IPR002557">
    <property type="entry name" value="Chitin-bd_dom"/>
</dbReference>
<evidence type="ECO:0000256" key="2">
    <source>
        <dbReference type="ARBA" id="ARBA00022729"/>
    </source>
</evidence>
<feature type="signal peptide" evidence="6">
    <location>
        <begin position="1"/>
        <end position="16"/>
    </location>
</feature>
<feature type="domain" description="Chitin-binding type-2" evidence="7">
    <location>
        <begin position="189"/>
        <end position="247"/>
    </location>
</feature>
<sequence>MKSFIVLFAAVAAVHGNSLICRNYRNGALLPNPENCAQFFMCRPGRAVKFTCPEYTRFNPVLQACDPTDSVRCKPGKLPVDLEYTPIDAMPSKILHTNTACINRPMATLLAKPSDCSSFYQCSPNGVIEFQCPAGTLFDTNRKFCERNDVASCGASVNPAPIFPGPIPIVPPMNPNPLPPPVTNEDPALARCQGQREGTKLRHPSSCTQYILCSSQGRSQVFSCPAGTAYDEKRMVCDWASSVKCVRSE</sequence>
<dbReference type="SUPFAM" id="SSF57625">
    <property type="entry name" value="Invertebrate chitin-binding proteins"/>
    <property type="match status" value="3"/>
</dbReference>
<evidence type="ECO:0000256" key="4">
    <source>
        <dbReference type="ARBA" id="ARBA00023157"/>
    </source>
</evidence>
<comment type="caution">
    <text evidence="8">The sequence shown here is derived from an EMBL/GenBank/DDBJ whole genome shotgun (WGS) entry which is preliminary data.</text>
</comment>
<evidence type="ECO:0000313" key="9">
    <source>
        <dbReference type="Proteomes" id="UP001562425"/>
    </source>
</evidence>
<dbReference type="Pfam" id="PF01607">
    <property type="entry name" value="CBM_14"/>
    <property type="match status" value="3"/>
</dbReference>
<protein>
    <recommendedName>
        <fullName evidence="7">Chitin-binding type-2 domain-containing protein</fullName>
    </recommendedName>
</protein>
<dbReference type="EMBL" id="JBEHCU010005569">
    <property type="protein sequence ID" value="KAL1399388.1"/>
    <property type="molecule type" value="Genomic_DNA"/>
</dbReference>
<accession>A0ABD1DIL7</accession>
<dbReference type="Proteomes" id="UP001562425">
    <property type="component" value="Unassembled WGS sequence"/>
</dbReference>
<dbReference type="PANTHER" id="PTHR23301:SF0">
    <property type="entry name" value="CHITIN-BINDING TYPE-2 DOMAIN-CONTAINING PROTEIN-RELATED"/>
    <property type="match status" value="1"/>
</dbReference>
<name>A0ABD1DIL7_CULPP</name>